<organism evidence="8 9">
    <name type="scientific">Arenibacter algicola</name>
    <dbReference type="NCBI Taxonomy" id="616991"/>
    <lineage>
        <taxon>Bacteria</taxon>
        <taxon>Pseudomonadati</taxon>
        <taxon>Bacteroidota</taxon>
        <taxon>Flavobacteriia</taxon>
        <taxon>Flavobacteriales</taxon>
        <taxon>Flavobacteriaceae</taxon>
        <taxon>Arenibacter</taxon>
    </lineage>
</organism>
<evidence type="ECO:0000256" key="2">
    <source>
        <dbReference type="ARBA" id="ARBA00022448"/>
    </source>
</evidence>
<reference evidence="8 9" key="1">
    <citation type="submission" date="2017-07" db="EMBL/GenBank/DDBJ databases">
        <title>Genome Sequence of Arenibacter algicola Strain SMS7 Isolated from a culture of the Diatom Skeletonema marinoi.</title>
        <authorList>
            <person name="Topel M."/>
            <person name="Pinder M.I.M."/>
            <person name="Johansson O.N."/>
            <person name="Kourtchenko O."/>
            <person name="Godhe A."/>
            <person name="Clarke A.K."/>
        </authorList>
    </citation>
    <scope>NUCLEOTIDE SEQUENCE [LARGE SCALE GENOMIC DNA]</scope>
    <source>
        <strain evidence="8 9">SMS7</strain>
    </source>
</reference>
<feature type="transmembrane region" description="Helical" evidence="7">
    <location>
        <begin position="37"/>
        <end position="55"/>
    </location>
</feature>
<feature type="transmembrane region" description="Helical" evidence="7">
    <location>
        <begin position="181"/>
        <end position="203"/>
    </location>
</feature>
<dbReference type="NCBIfam" id="NF037982">
    <property type="entry name" value="Nramp_1"/>
    <property type="match status" value="1"/>
</dbReference>
<feature type="transmembrane region" description="Helical" evidence="7">
    <location>
        <begin position="224"/>
        <end position="243"/>
    </location>
</feature>
<feature type="transmembrane region" description="Helical" evidence="7">
    <location>
        <begin position="270"/>
        <end position="295"/>
    </location>
</feature>
<feature type="transmembrane region" description="Helical" evidence="7">
    <location>
        <begin position="114"/>
        <end position="131"/>
    </location>
</feature>
<evidence type="ECO:0000256" key="3">
    <source>
        <dbReference type="ARBA" id="ARBA00022692"/>
    </source>
</evidence>
<dbReference type="EMBL" id="CP022515">
    <property type="protein sequence ID" value="ASO05632.1"/>
    <property type="molecule type" value="Genomic_DNA"/>
</dbReference>
<evidence type="ECO:0000256" key="5">
    <source>
        <dbReference type="ARBA" id="ARBA00022989"/>
    </source>
</evidence>
<feature type="transmembrane region" description="Helical" evidence="7">
    <location>
        <begin position="143"/>
        <end position="161"/>
    </location>
</feature>
<evidence type="ECO:0000256" key="4">
    <source>
        <dbReference type="ARBA" id="ARBA00022847"/>
    </source>
</evidence>
<protein>
    <submittedName>
        <fullName evidence="8">Divalent metal cation transporter MntH</fullName>
    </submittedName>
</protein>
<feature type="transmembrane region" description="Helical" evidence="7">
    <location>
        <begin position="334"/>
        <end position="358"/>
    </location>
</feature>
<name>A0A221UWD0_9FLAO</name>
<feature type="transmembrane region" description="Helical" evidence="7">
    <location>
        <begin position="75"/>
        <end position="94"/>
    </location>
</feature>
<dbReference type="KEGG" id="aalg:AREALGSMS7_02176"/>
<comment type="subcellular location">
    <subcellularLocation>
        <location evidence="1">Membrane</location>
        <topology evidence="1">Multi-pass membrane protein</topology>
    </subcellularLocation>
</comment>
<dbReference type="InterPro" id="IPR001046">
    <property type="entry name" value="NRAMP_fam"/>
</dbReference>
<keyword evidence="2" id="KW-0813">Transport</keyword>
<feature type="transmembrane region" description="Helical" evidence="7">
    <location>
        <begin position="370"/>
        <end position="395"/>
    </location>
</feature>
<keyword evidence="3 7" id="KW-0812">Transmembrane</keyword>
<sequence>MKKIFALIGPGFITAALVLGPGSLAVASKIGANFEYQLLWVMPLCVLFMGVFTVVSTRIGLASEISLLRQIHLTYGRWVAIVIGVGLFMVAASFQAGNSIGAGMVFSETLAMSSAPWIIGISAIAIFLLFFKTFFKILEKVMIGMVILMLVSFMLTLVISNPDLSRLAEQFTFEIPNGSEMLTLALVASSFSIAGAFYQSYLVQEKGWTKAKSRSHEREGITGIVILGVITSTVLLVGASVLFPKGIAVNSATEMGMALEPIFGSYATKVFMLGLFAASFSSLLGNATLGGVLISDALGFGMKLESIKVRVMVMLVIVIGALVAIVFGNLPVELIVVAQGLTVIVSPLIGLLLLLIAFGKSAKKEMELGIGLKVLMILGWLILLFLAMANGYNIFIK</sequence>
<gene>
    <name evidence="8" type="ORF">AREALGSMS7_02176</name>
</gene>
<keyword evidence="4" id="KW-0769">Symport</keyword>
<evidence type="ECO:0000256" key="7">
    <source>
        <dbReference type="SAM" id="Phobius"/>
    </source>
</evidence>
<dbReference type="Pfam" id="PF01566">
    <property type="entry name" value="Nramp"/>
    <property type="match status" value="1"/>
</dbReference>
<evidence type="ECO:0000313" key="9">
    <source>
        <dbReference type="Proteomes" id="UP000204551"/>
    </source>
</evidence>
<dbReference type="GO" id="GO:0015293">
    <property type="term" value="F:symporter activity"/>
    <property type="evidence" value="ECO:0007669"/>
    <property type="project" value="UniProtKB-KW"/>
</dbReference>
<accession>A0A221UWD0</accession>
<dbReference type="GO" id="GO:0034755">
    <property type="term" value="P:iron ion transmembrane transport"/>
    <property type="evidence" value="ECO:0007669"/>
    <property type="project" value="TreeGrafter"/>
</dbReference>
<keyword evidence="6 7" id="KW-0472">Membrane</keyword>
<dbReference type="PANTHER" id="PTHR11706:SF33">
    <property type="entry name" value="NATURAL RESISTANCE-ASSOCIATED MACROPHAGE PROTEIN 2"/>
    <property type="match status" value="1"/>
</dbReference>
<dbReference type="GO" id="GO:0005384">
    <property type="term" value="F:manganese ion transmembrane transporter activity"/>
    <property type="evidence" value="ECO:0007669"/>
    <property type="project" value="TreeGrafter"/>
</dbReference>
<dbReference type="AlphaFoldDB" id="A0A221UWD0"/>
<dbReference type="GO" id="GO:0015086">
    <property type="term" value="F:cadmium ion transmembrane transporter activity"/>
    <property type="evidence" value="ECO:0007669"/>
    <property type="project" value="TreeGrafter"/>
</dbReference>
<proteinExistence type="predicted"/>
<dbReference type="STRING" id="616991.GCA_000733925_00500"/>
<evidence type="ECO:0000256" key="6">
    <source>
        <dbReference type="ARBA" id="ARBA00023136"/>
    </source>
</evidence>
<dbReference type="Proteomes" id="UP000204551">
    <property type="component" value="Chromosome"/>
</dbReference>
<dbReference type="PANTHER" id="PTHR11706">
    <property type="entry name" value="SOLUTE CARRIER PROTEIN FAMILY 11 MEMBER"/>
    <property type="match status" value="1"/>
</dbReference>
<dbReference type="GO" id="GO:0005886">
    <property type="term" value="C:plasma membrane"/>
    <property type="evidence" value="ECO:0007669"/>
    <property type="project" value="TreeGrafter"/>
</dbReference>
<evidence type="ECO:0000256" key="1">
    <source>
        <dbReference type="ARBA" id="ARBA00004141"/>
    </source>
</evidence>
<dbReference type="RefSeq" id="WP_093978338.1">
    <property type="nucleotide sequence ID" value="NZ_CP022515.1"/>
</dbReference>
<keyword evidence="5 7" id="KW-1133">Transmembrane helix</keyword>
<evidence type="ECO:0000313" key="8">
    <source>
        <dbReference type="EMBL" id="ASO05632.1"/>
    </source>
</evidence>
<dbReference type="eggNOG" id="COG1914">
    <property type="taxonomic scope" value="Bacteria"/>
</dbReference>
<feature type="transmembrane region" description="Helical" evidence="7">
    <location>
        <begin position="307"/>
        <end position="328"/>
    </location>
</feature>